<evidence type="ECO:0000313" key="1">
    <source>
        <dbReference type="EMBL" id="MDQ0115499.1"/>
    </source>
</evidence>
<evidence type="ECO:0000313" key="2">
    <source>
        <dbReference type="Proteomes" id="UP001229346"/>
    </source>
</evidence>
<dbReference type="EMBL" id="JAUSSU010000011">
    <property type="protein sequence ID" value="MDQ0115499.1"/>
    <property type="molecule type" value="Genomic_DNA"/>
</dbReference>
<name>A0ABT9UAL1_PAEHA</name>
<protein>
    <submittedName>
        <fullName evidence="1">Uncharacterized protein</fullName>
    </submittedName>
</protein>
<gene>
    <name evidence="1" type="ORF">J2T15_004966</name>
</gene>
<dbReference type="RefSeq" id="WP_307207187.1">
    <property type="nucleotide sequence ID" value="NZ_JAUSSU010000011.1"/>
</dbReference>
<reference evidence="1 2" key="1">
    <citation type="submission" date="2023-07" db="EMBL/GenBank/DDBJ databases">
        <title>Sorghum-associated microbial communities from plants grown in Nebraska, USA.</title>
        <authorList>
            <person name="Schachtman D."/>
        </authorList>
    </citation>
    <scope>NUCLEOTIDE SEQUENCE [LARGE SCALE GENOMIC DNA]</scope>
    <source>
        <strain evidence="1 2">CC482</strain>
    </source>
</reference>
<organism evidence="1 2">
    <name type="scientific">Paenibacillus harenae</name>
    <dbReference type="NCBI Taxonomy" id="306543"/>
    <lineage>
        <taxon>Bacteria</taxon>
        <taxon>Bacillati</taxon>
        <taxon>Bacillota</taxon>
        <taxon>Bacilli</taxon>
        <taxon>Bacillales</taxon>
        <taxon>Paenibacillaceae</taxon>
        <taxon>Paenibacillus</taxon>
    </lineage>
</organism>
<dbReference type="Proteomes" id="UP001229346">
    <property type="component" value="Unassembled WGS sequence"/>
</dbReference>
<keyword evidence="2" id="KW-1185">Reference proteome</keyword>
<accession>A0ABT9UAL1</accession>
<comment type="caution">
    <text evidence="1">The sequence shown here is derived from an EMBL/GenBank/DDBJ whole genome shotgun (WGS) entry which is preliminary data.</text>
</comment>
<proteinExistence type="predicted"/>
<sequence>MTSLQGGRIVASDGGTFTGYIDRDEAARAAEWIAGIGTRLEAYKERNIGPHVGYIPIPLDLL</sequence>